<feature type="binding site" evidence="15">
    <location>
        <position position="291"/>
    </location>
    <ligand>
        <name>Mg(2+)</name>
        <dbReference type="ChEBI" id="CHEBI:18420"/>
        <label>2</label>
    </ligand>
</feature>
<feature type="active site" evidence="14">
    <location>
        <position position="15"/>
    </location>
</feature>
<dbReference type="SUPFAM" id="SSF56059">
    <property type="entry name" value="Glutathione synthetase ATP-binding domain-like"/>
    <property type="match status" value="1"/>
</dbReference>
<dbReference type="InterPro" id="IPR016185">
    <property type="entry name" value="PreATP-grasp_dom_sf"/>
</dbReference>
<protein>
    <recommendedName>
        <fullName evidence="4 13">D-alanine--D-alanine ligase</fullName>
        <ecNumber evidence="4 13">6.3.2.4</ecNumber>
    </recommendedName>
    <alternativeName>
        <fullName evidence="13">D-Ala-D-Ala ligase</fullName>
    </alternativeName>
    <alternativeName>
        <fullName evidence="13">D-alanylalanine synthetase</fullName>
    </alternativeName>
</protein>
<evidence type="ECO:0000256" key="11">
    <source>
        <dbReference type="ARBA" id="ARBA00023316"/>
    </source>
</evidence>
<keyword evidence="15" id="KW-0460">Magnesium</keyword>
<keyword evidence="8 16" id="KW-0067">ATP-binding</keyword>
<evidence type="ECO:0000256" key="6">
    <source>
        <dbReference type="ARBA" id="ARBA00022598"/>
    </source>
</evidence>
<dbReference type="PROSITE" id="PS00843">
    <property type="entry name" value="DALA_DALA_LIGASE_1"/>
    <property type="match status" value="1"/>
</dbReference>
<keyword evidence="19" id="KW-1185">Reference proteome</keyword>
<feature type="active site" evidence="14">
    <location>
        <position position="302"/>
    </location>
</feature>
<evidence type="ECO:0000256" key="5">
    <source>
        <dbReference type="ARBA" id="ARBA00022490"/>
    </source>
</evidence>
<dbReference type="InterPro" id="IPR005905">
    <property type="entry name" value="D_ala_D_ala"/>
</dbReference>
<dbReference type="PANTHER" id="PTHR23132:SF23">
    <property type="entry name" value="D-ALANINE--D-ALANINE LIGASE B"/>
    <property type="match status" value="1"/>
</dbReference>
<evidence type="ECO:0000256" key="7">
    <source>
        <dbReference type="ARBA" id="ARBA00022741"/>
    </source>
</evidence>
<dbReference type="GO" id="GO:0071555">
    <property type="term" value="P:cell wall organization"/>
    <property type="evidence" value="ECO:0007669"/>
    <property type="project" value="UniProtKB-KW"/>
</dbReference>
<comment type="function">
    <text evidence="13">Cell wall formation.</text>
</comment>
<feature type="active site" evidence="14">
    <location>
        <position position="166"/>
    </location>
</feature>
<gene>
    <name evidence="13" type="primary">ddl</name>
    <name evidence="18" type="ORF">FYC62_04875</name>
</gene>
<evidence type="ECO:0000256" key="1">
    <source>
        <dbReference type="ARBA" id="ARBA00001936"/>
    </source>
</evidence>
<comment type="pathway">
    <text evidence="13">Cell wall biogenesis; peptidoglycan biosynthesis.</text>
</comment>
<dbReference type="KEGG" id="pej:FYC62_04875"/>
<evidence type="ECO:0000256" key="13">
    <source>
        <dbReference type="HAMAP-Rule" id="MF_00047"/>
    </source>
</evidence>
<evidence type="ECO:0000256" key="15">
    <source>
        <dbReference type="PIRSR" id="PIRSR039102-3"/>
    </source>
</evidence>
<dbReference type="UniPathway" id="UPA00219"/>
<dbReference type="GO" id="GO:0005737">
    <property type="term" value="C:cytoplasm"/>
    <property type="evidence" value="ECO:0007669"/>
    <property type="project" value="UniProtKB-SubCell"/>
</dbReference>
<dbReference type="InterPro" id="IPR011127">
    <property type="entry name" value="Dala_Dala_lig_N"/>
</dbReference>
<dbReference type="PIRSF" id="PIRSF039102">
    <property type="entry name" value="Ddl/VanB"/>
    <property type="match status" value="1"/>
</dbReference>
<comment type="cofactor">
    <cofactor evidence="15">
        <name>Mg(2+)</name>
        <dbReference type="ChEBI" id="CHEBI:18420"/>
    </cofactor>
    <cofactor evidence="15">
        <name>Mn(2+)</name>
        <dbReference type="ChEBI" id="CHEBI:29035"/>
    </cofactor>
    <text evidence="15">Binds 2 magnesium or manganese ions per subunit.</text>
</comment>
<feature type="binding site" evidence="15">
    <location>
        <position position="293"/>
    </location>
    <ligand>
        <name>Mg(2+)</name>
        <dbReference type="ChEBI" id="CHEBI:18420"/>
        <label>2</label>
    </ligand>
</feature>
<keyword evidence="10 13" id="KW-0573">Peptidoglycan synthesis</keyword>
<feature type="binding site" evidence="15">
    <location>
        <position position="291"/>
    </location>
    <ligand>
        <name>Mg(2+)</name>
        <dbReference type="ChEBI" id="CHEBI:18420"/>
        <label>1</label>
    </ligand>
</feature>
<dbReference type="NCBIfam" id="NF002527">
    <property type="entry name" value="PRK01966.1-3"/>
    <property type="match status" value="1"/>
</dbReference>
<organism evidence="18 19">
    <name type="scientific">Pedobacter aquae</name>
    <dbReference type="NCBI Taxonomy" id="2605747"/>
    <lineage>
        <taxon>Bacteria</taxon>
        <taxon>Pseudomonadati</taxon>
        <taxon>Bacteroidota</taxon>
        <taxon>Sphingobacteriia</taxon>
        <taxon>Sphingobacteriales</taxon>
        <taxon>Sphingobacteriaceae</taxon>
        <taxon>Pedobacter</taxon>
    </lineage>
</organism>
<dbReference type="PROSITE" id="PS50975">
    <property type="entry name" value="ATP_GRASP"/>
    <property type="match status" value="1"/>
</dbReference>
<dbReference type="NCBIfam" id="NF002378">
    <property type="entry name" value="PRK01372.1"/>
    <property type="match status" value="1"/>
</dbReference>
<dbReference type="PANTHER" id="PTHR23132">
    <property type="entry name" value="D-ALANINE--D-ALANINE LIGASE"/>
    <property type="match status" value="1"/>
</dbReference>
<dbReference type="Pfam" id="PF07478">
    <property type="entry name" value="Dala_Dala_lig_C"/>
    <property type="match status" value="1"/>
</dbReference>
<dbReference type="InterPro" id="IPR013815">
    <property type="entry name" value="ATP_grasp_subdomain_1"/>
</dbReference>
<keyword evidence="5 13" id="KW-0963">Cytoplasm</keyword>
<dbReference type="GO" id="GO:0008716">
    <property type="term" value="F:D-alanine-D-alanine ligase activity"/>
    <property type="evidence" value="ECO:0007669"/>
    <property type="project" value="UniProtKB-UniRule"/>
</dbReference>
<comment type="cofactor">
    <cofactor evidence="1">
        <name>Mn(2+)</name>
        <dbReference type="ChEBI" id="CHEBI:29035"/>
    </cofactor>
</comment>
<keyword evidence="6 13" id="KW-0436">Ligase</keyword>
<dbReference type="InterPro" id="IPR011095">
    <property type="entry name" value="Dala_Dala_lig_C"/>
</dbReference>
<evidence type="ECO:0000256" key="12">
    <source>
        <dbReference type="ARBA" id="ARBA00047614"/>
    </source>
</evidence>
<reference evidence="18 19" key="1">
    <citation type="submission" date="2019-08" db="EMBL/GenBank/DDBJ databases">
        <title>Pedobacter sp. nov., isolated from Han river, South Korea.</title>
        <authorList>
            <person name="Lee D.-H."/>
            <person name="Kim Y.-S."/>
            <person name="Hwang E.-M."/>
            <person name="Le Tran T.C."/>
            <person name="Cha C.-J."/>
        </authorList>
    </citation>
    <scope>NUCLEOTIDE SEQUENCE [LARGE SCALE GENOMIC DNA]</scope>
    <source>
        <strain evidence="18 19">CJ43</strain>
    </source>
</reference>
<dbReference type="Gene3D" id="3.30.1490.20">
    <property type="entry name" value="ATP-grasp fold, A domain"/>
    <property type="match status" value="1"/>
</dbReference>
<feature type="domain" description="ATP-grasp" evidence="17">
    <location>
        <begin position="117"/>
        <end position="324"/>
    </location>
</feature>
<keyword evidence="9 13" id="KW-0133">Cell shape</keyword>
<dbReference type="GO" id="GO:0005524">
    <property type="term" value="F:ATP binding"/>
    <property type="evidence" value="ECO:0007669"/>
    <property type="project" value="UniProtKB-UniRule"/>
</dbReference>
<evidence type="ECO:0000256" key="3">
    <source>
        <dbReference type="ARBA" id="ARBA00010871"/>
    </source>
</evidence>
<evidence type="ECO:0000256" key="16">
    <source>
        <dbReference type="PROSITE-ProRule" id="PRU00409"/>
    </source>
</evidence>
<dbReference type="InterPro" id="IPR011761">
    <property type="entry name" value="ATP-grasp"/>
</dbReference>
<dbReference type="GO" id="GO:0008360">
    <property type="term" value="P:regulation of cell shape"/>
    <property type="evidence" value="ECO:0007669"/>
    <property type="project" value="UniProtKB-KW"/>
</dbReference>
<proteinExistence type="inferred from homology"/>
<dbReference type="NCBIfam" id="TIGR01205">
    <property type="entry name" value="D_ala_D_alaTIGR"/>
    <property type="match status" value="1"/>
</dbReference>
<evidence type="ECO:0000313" key="19">
    <source>
        <dbReference type="Proteomes" id="UP000323653"/>
    </source>
</evidence>
<dbReference type="SUPFAM" id="SSF52440">
    <property type="entry name" value="PreATP-grasp domain"/>
    <property type="match status" value="1"/>
</dbReference>
<name>A0A5C0VQN6_9SPHI</name>
<evidence type="ECO:0000256" key="4">
    <source>
        <dbReference type="ARBA" id="ARBA00012216"/>
    </source>
</evidence>
<evidence type="ECO:0000256" key="10">
    <source>
        <dbReference type="ARBA" id="ARBA00022984"/>
    </source>
</evidence>
<dbReference type="HAMAP" id="MF_00047">
    <property type="entry name" value="Dala_Dala_lig"/>
    <property type="match status" value="1"/>
</dbReference>
<keyword evidence="15" id="KW-0479">Metal-binding</keyword>
<dbReference type="Pfam" id="PF01820">
    <property type="entry name" value="Dala_Dala_lig_N"/>
    <property type="match status" value="1"/>
</dbReference>
<dbReference type="GO" id="GO:0009252">
    <property type="term" value="P:peptidoglycan biosynthetic process"/>
    <property type="evidence" value="ECO:0007669"/>
    <property type="project" value="UniProtKB-UniRule"/>
</dbReference>
<dbReference type="InterPro" id="IPR000291">
    <property type="entry name" value="D-Ala_lig_Van_CS"/>
</dbReference>
<evidence type="ECO:0000256" key="2">
    <source>
        <dbReference type="ARBA" id="ARBA00004496"/>
    </source>
</evidence>
<sequence length="329" mass="36695">MKKNVALVAGGFTGEAVVSLRSAAQVEESLSKAPYQVYKIILEKDKWYYQATDGTVTFVDKNDFSIHVNGEKIKFDCAFIIIHGEPGEDGKLQGYFDLIGLPYTSCDTTTSAITMNKAYSKAIVRDIDELFTAQSIQLFGIDGYSQDHIIAKLKLPLFIKPNNGGSSIGMSKVNDWTDLDEAIKKAFAEGSEVLIEEFISGREFTVGLYKEKGQIKVLPITEIKTQKEFFDFEAKYTDGITEEITPAELDVNIKDRVGSIVSKAYQKLNCKGMVRIDFILESQQQDFYFIEINTIPGQSANSIIPQQVRATGQSMQDFYSLLIEEALGK</sequence>
<comment type="catalytic activity">
    <reaction evidence="12 13">
        <text>2 D-alanine + ATP = D-alanyl-D-alanine + ADP + phosphate + H(+)</text>
        <dbReference type="Rhea" id="RHEA:11224"/>
        <dbReference type="ChEBI" id="CHEBI:15378"/>
        <dbReference type="ChEBI" id="CHEBI:30616"/>
        <dbReference type="ChEBI" id="CHEBI:43474"/>
        <dbReference type="ChEBI" id="CHEBI:57416"/>
        <dbReference type="ChEBI" id="CHEBI:57822"/>
        <dbReference type="ChEBI" id="CHEBI:456216"/>
        <dbReference type="EC" id="6.3.2.4"/>
    </reaction>
</comment>
<keyword evidence="11 13" id="KW-0961">Cell wall biogenesis/degradation</keyword>
<dbReference type="PROSITE" id="PS00844">
    <property type="entry name" value="DALA_DALA_LIGASE_2"/>
    <property type="match status" value="1"/>
</dbReference>
<keyword evidence="7 16" id="KW-0547">Nucleotide-binding</keyword>
<dbReference type="AlphaFoldDB" id="A0A5C0VQN6"/>
<feature type="binding site" evidence="15">
    <location>
        <position position="277"/>
    </location>
    <ligand>
        <name>Mg(2+)</name>
        <dbReference type="ChEBI" id="CHEBI:18420"/>
        <label>1</label>
    </ligand>
</feature>
<dbReference type="Proteomes" id="UP000323653">
    <property type="component" value="Chromosome"/>
</dbReference>
<dbReference type="Gene3D" id="3.30.470.20">
    <property type="entry name" value="ATP-grasp fold, B domain"/>
    <property type="match status" value="1"/>
</dbReference>
<comment type="similarity">
    <text evidence="3 13">Belongs to the D-alanine--D-alanine ligase family.</text>
</comment>
<evidence type="ECO:0000259" key="17">
    <source>
        <dbReference type="PROSITE" id="PS50975"/>
    </source>
</evidence>
<evidence type="ECO:0000256" key="9">
    <source>
        <dbReference type="ARBA" id="ARBA00022960"/>
    </source>
</evidence>
<keyword evidence="15" id="KW-0464">Manganese</keyword>
<dbReference type="GO" id="GO:0046872">
    <property type="term" value="F:metal ion binding"/>
    <property type="evidence" value="ECO:0007669"/>
    <property type="project" value="UniProtKB-KW"/>
</dbReference>
<evidence type="ECO:0000256" key="8">
    <source>
        <dbReference type="ARBA" id="ARBA00022840"/>
    </source>
</evidence>
<comment type="subcellular location">
    <subcellularLocation>
        <location evidence="2 13">Cytoplasm</location>
    </subcellularLocation>
</comment>
<evidence type="ECO:0000313" key="18">
    <source>
        <dbReference type="EMBL" id="QEK53234.1"/>
    </source>
</evidence>
<evidence type="ECO:0000256" key="14">
    <source>
        <dbReference type="PIRSR" id="PIRSR039102-1"/>
    </source>
</evidence>
<dbReference type="EC" id="6.3.2.4" evidence="4 13"/>
<dbReference type="EMBL" id="CP043329">
    <property type="protein sequence ID" value="QEK53234.1"/>
    <property type="molecule type" value="Genomic_DNA"/>
</dbReference>
<accession>A0A5C0VQN6</accession>
<dbReference type="Gene3D" id="3.40.50.20">
    <property type="match status" value="1"/>
</dbReference>